<evidence type="ECO:0008006" key="4">
    <source>
        <dbReference type="Google" id="ProtNLM"/>
    </source>
</evidence>
<evidence type="ECO:0000313" key="3">
    <source>
        <dbReference type="Proteomes" id="UP000254168"/>
    </source>
</evidence>
<gene>
    <name evidence="2" type="ORF">CPBF424_05690</name>
</gene>
<dbReference type="EMBL" id="UIHB01000001">
    <property type="protein sequence ID" value="SUZ26808.1"/>
    <property type="molecule type" value="Genomic_DNA"/>
</dbReference>
<feature type="transmembrane region" description="Helical" evidence="1">
    <location>
        <begin position="6"/>
        <end position="24"/>
    </location>
</feature>
<dbReference type="RefSeq" id="WP_115675860.1">
    <property type="nucleotide sequence ID" value="NZ_JAATIU010000002.1"/>
</dbReference>
<dbReference type="AlphaFoldDB" id="A0AA46C5S5"/>
<keyword evidence="1" id="KW-0472">Membrane</keyword>
<feature type="transmembrane region" description="Helical" evidence="1">
    <location>
        <begin position="99"/>
        <end position="120"/>
    </location>
</feature>
<organism evidence="2 3">
    <name type="scientific">Xanthomonas euroxanthea</name>
    <dbReference type="NCBI Taxonomy" id="2259622"/>
    <lineage>
        <taxon>Bacteria</taxon>
        <taxon>Pseudomonadati</taxon>
        <taxon>Pseudomonadota</taxon>
        <taxon>Gammaproteobacteria</taxon>
        <taxon>Lysobacterales</taxon>
        <taxon>Lysobacteraceae</taxon>
        <taxon>Xanthomonas</taxon>
    </lineage>
</organism>
<reference evidence="2 3" key="1">
    <citation type="submission" date="2018-06" db="EMBL/GenBank/DDBJ databases">
        <authorList>
            <person name="Pothier F. J."/>
        </authorList>
    </citation>
    <scope>NUCLEOTIDE SEQUENCE [LARGE SCALE GENOMIC DNA]</scope>
    <source>
        <strain evidence="2 3">CPBF 424</strain>
    </source>
</reference>
<accession>A0AA46C5S5</accession>
<feature type="transmembrane region" description="Helical" evidence="1">
    <location>
        <begin position="44"/>
        <end position="66"/>
    </location>
</feature>
<keyword evidence="1" id="KW-0812">Transmembrane</keyword>
<evidence type="ECO:0000256" key="1">
    <source>
        <dbReference type="SAM" id="Phobius"/>
    </source>
</evidence>
<dbReference type="Pfam" id="PF11804">
    <property type="entry name" value="DUF3325"/>
    <property type="match status" value="1"/>
</dbReference>
<comment type="caution">
    <text evidence="2">The sequence shown here is derived from an EMBL/GenBank/DDBJ whole genome shotgun (WGS) entry which is preliminary data.</text>
</comment>
<keyword evidence="1" id="KW-1133">Transmembrane helix</keyword>
<protein>
    <recommendedName>
        <fullName evidence="4">DUF3325 domain-containing protein</fullName>
    </recommendedName>
</protein>
<keyword evidence="3" id="KW-1185">Reference proteome</keyword>
<name>A0AA46C5S5_9XANT</name>
<dbReference type="Proteomes" id="UP000254168">
    <property type="component" value="Unassembled WGS sequence"/>
</dbReference>
<proteinExistence type="predicted"/>
<evidence type="ECO:0000313" key="2">
    <source>
        <dbReference type="EMBL" id="SUZ26808.1"/>
    </source>
</evidence>
<sequence length="121" mass="12969">MDGLITALLGTALCHAAMMALAVAMHRHYEQLTGRRTAPVMQRWLLRAMAVCLLIAALVLCVLAWGGAVGTLLWLGFVSVAALWVALGLAYAPRWSAWLAVLLGCVACGVVGWHVLWFAVV</sequence>
<dbReference type="InterPro" id="IPR021762">
    <property type="entry name" value="DUF3325"/>
</dbReference>
<feature type="transmembrane region" description="Helical" evidence="1">
    <location>
        <begin position="72"/>
        <end position="92"/>
    </location>
</feature>